<name>A0A7I9ZSB9_9MYCO</name>
<reference evidence="1 2" key="1">
    <citation type="journal article" date="2019" name="Emerg. Microbes Infect.">
        <title>Comprehensive subspecies identification of 175 nontuberculous mycobacteria species based on 7547 genomic profiles.</title>
        <authorList>
            <person name="Matsumoto Y."/>
            <person name="Kinjo T."/>
            <person name="Motooka D."/>
            <person name="Nabeya D."/>
            <person name="Jung N."/>
            <person name="Uechi K."/>
            <person name="Horii T."/>
            <person name="Iida T."/>
            <person name="Fujita J."/>
            <person name="Nakamura S."/>
        </authorList>
    </citation>
    <scope>NUCLEOTIDE SEQUENCE [LARGE SCALE GENOMIC DNA]</scope>
    <source>
        <strain evidence="1 2">JCM 30996</strain>
    </source>
</reference>
<dbReference type="Proteomes" id="UP000465304">
    <property type="component" value="Unassembled WGS sequence"/>
</dbReference>
<protein>
    <submittedName>
        <fullName evidence="1">Uncharacterized protein</fullName>
    </submittedName>
</protein>
<gene>
    <name evidence="1" type="ORF">MHIP_43980</name>
</gene>
<sequence length="192" mass="19633">MLMGWLSAPRARVAGFVTGILAALAMIIVGCTSVTDGDAAVAEGEAPLYRASVSASLEESAASSSAREAERQQTLTTEAIQTSCEAMSSSSADAIGAVNTYVAAFNSNPADIARTAGPAVDALNLSADLVGGTVSDLLPPELRDALNGWVDAARAVATAIVGNYGTEEFNSAITRLNDSKTVALDRCDAAYR</sequence>
<evidence type="ECO:0000313" key="1">
    <source>
        <dbReference type="EMBL" id="GFH03915.1"/>
    </source>
</evidence>
<proteinExistence type="predicted"/>
<dbReference type="AlphaFoldDB" id="A0A7I9ZSB9"/>
<evidence type="ECO:0000313" key="2">
    <source>
        <dbReference type="Proteomes" id="UP000465304"/>
    </source>
</evidence>
<comment type="caution">
    <text evidence="1">The sequence shown here is derived from an EMBL/GenBank/DDBJ whole genome shotgun (WGS) entry which is preliminary data.</text>
</comment>
<organism evidence="1 2">
    <name type="scientific">Mycolicibacterium hippocampi</name>
    <dbReference type="NCBI Taxonomy" id="659824"/>
    <lineage>
        <taxon>Bacteria</taxon>
        <taxon>Bacillati</taxon>
        <taxon>Actinomycetota</taxon>
        <taxon>Actinomycetes</taxon>
        <taxon>Mycobacteriales</taxon>
        <taxon>Mycobacteriaceae</taxon>
        <taxon>Mycolicibacterium</taxon>
    </lineage>
</organism>
<dbReference type="EMBL" id="BLLB01000002">
    <property type="protein sequence ID" value="GFH03915.1"/>
    <property type="molecule type" value="Genomic_DNA"/>
</dbReference>
<keyword evidence="2" id="KW-1185">Reference proteome</keyword>
<accession>A0A7I9ZSB9</accession>